<comment type="cofactor">
    <cofactor evidence="8">
        <name>Mg(2+)</name>
        <dbReference type="ChEBI" id="CHEBI:18420"/>
    </cofactor>
</comment>
<dbReference type="SFLD" id="SFLDS00029">
    <property type="entry name" value="Radical_SAM"/>
    <property type="match status" value="1"/>
</dbReference>
<keyword evidence="4 8" id="KW-0460">Magnesium</keyword>
<dbReference type="OrthoDB" id="371936at2157"/>
<name>A0A1H6RQV1_9EURY</name>
<evidence type="ECO:0000256" key="7">
    <source>
        <dbReference type="ARBA" id="ARBA00023239"/>
    </source>
</evidence>
<dbReference type="RefSeq" id="WP_089671036.1">
    <property type="nucleotide sequence ID" value="NZ_CP024845.1"/>
</dbReference>
<feature type="binding site" evidence="8">
    <location>
        <begin position="56"/>
        <end position="58"/>
    </location>
    <ligand>
        <name>S-adenosyl-L-methionine</name>
        <dbReference type="ChEBI" id="CHEBI:59789"/>
    </ligand>
</feature>
<evidence type="ECO:0000256" key="8">
    <source>
        <dbReference type="HAMAP-Rule" id="MF_00917"/>
    </source>
</evidence>
<evidence type="ECO:0000256" key="6">
    <source>
        <dbReference type="ARBA" id="ARBA00023014"/>
    </source>
</evidence>
<evidence type="ECO:0000256" key="5">
    <source>
        <dbReference type="ARBA" id="ARBA00023004"/>
    </source>
</evidence>
<feature type="binding site" evidence="8">
    <location>
        <position position="54"/>
    </location>
    <ligand>
        <name>[4Fe-4S] cluster</name>
        <dbReference type="ChEBI" id="CHEBI:49883"/>
        <note>4Fe-4S-S-AdoMet</note>
    </ligand>
</feature>
<keyword evidence="12" id="KW-1185">Reference proteome</keyword>
<dbReference type="InterPro" id="IPR024924">
    <property type="entry name" value="7-CO-7-deazaguanine_synth-like"/>
</dbReference>
<dbReference type="PANTHER" id="PTHR42836:SF1">
    <property type="entry name" value="7-CARBOXY-7-DEAZAGUANINE SYNTHASE"/>
    <property type="match status" value="1"/>
</dbReference>
<feature type="binding site" evidence="8">
    <location>
        <position position="46"/>
    </location>
    <ligand>
        <name>substrate</name>
    </ligand>
</feature>
<comment type="pathway">
    <text evidence="8">Purine metabolism; 7-cyano-7-deazaguanine biosynthesis.</text>
</comment>
<dbReference type="GeneID" id="35003295"/>
<comment type="catalytic activity">
    <reaction evidence="8">
        <text>6-carboxy-5,6,7,8-tetrahydropterin + H(+) = 7-carboxy-7-carbaguanine + NH4(+)</text>
        <dbReference type="Rhea" id="RHEA:27974"/>
        <dbReference type="ChEBI" id="CHEBI:15378"/>
        <dbReference type="ChEBI" id="CHEBI:28938"/>
        <dbReference type="ChEBI" id="CHEBI:61032"/>
        <dbReference type="ChEBI" id="CHEBI:61036"/>
        <dbReference type="EC" id="4.3.99.3"/>
    </reaction>
</comment>
<feature type="region of interest" description="Disordered" evidence="9">
    <location>
        <begin position="1"/>
        <end position="21"/>
    </location>
</feature>
<evidence type="ECO:0000313" key="11">
    <source>
        <dbReference type="EMBL" id="SEI58143.1"/>
    </source>
</evidence>
<feature type="region of interest" description="Disordered" evidence="9">
    <location>
        <begin position="136"/>
        <end position="164"/>
    </location>
</feature>
<comment type="subunit">
    <text evidence="8">Homodimer.</text>
</comment>
<dbReference type="Pfam" id="PF04055">
    <property type="entry name" value="Radical_SAM"/>
    <property type="match status" value="1"/>
</dbReference>
<dbReference type="GO" id="GO:0051539">
    <property type="term" value="F:4 iron, 4 sulfur cluster binding"/>
    <property type="evidence" value="ECO:0007669"/>
    <property type="project" value="UniProtKB-UniRule"/>
</dbReference>
<accession>A0A2H4Q4F8</accession>
<feature type="binding site" evidence="8">
    <location>
        <position position="91"/>
    </location>
    <ligand>
        <name>substrate</name>
    </ligand>
</feature>
<dbReference type="SUPFAM" id="SSF102114">
    <property type="entry name" value="Radical SAM enzymes"/>
    <property type="match status" value="1"/>
</dbReference>
<dbReference type="InterPro" id="IPR007197">
    <property type="entry name" value="rSAM"/>
</dbReference>
<evidence type="ECO:0000313" key="12">
    <source>
        <dbReference type="Proteomes" id="UP000198888"/>
    </source>
</evidence>
<dbReference type="GO" id="GO:1904047">
    <property type="term" value="F:S-adenosyl-L-methionine binding"/>
    <property type="evidence" value="ECO:0007669"/>
    <property type="project" value="UniProtKB-UniRule"/>
</dbReference>
<feature type="binding site" evidence="8">
    <location>
        <begin position="137"/>
        <end position="139"/>
    </location>
    <ligand>
        <name>S-adenosyl-L-methionine</name>
        <dbReference type="ChEBI" id="CHEBI:59789"/>
    </ligand>
</feature>
<dbReference type="InterPro" id="IPR058240">
    <property type="entry name" value="rSAM_sf"/>
</dbReference>
<feature type="compositionally biased region" description="Acidic residues" evidence="9">
    <location>
        <begin position="154"/>
        <end position="163"/>
    </location>
</feature>
<dbReference type="Gene3D" id="3.20.20.70">
    <property type="entry name" value="Aldolase class I"/>
    <property type="match status" value="1"/>
</dbReference>
<proteinExistence type="inferred from homology"/>
<feature type="binding site" evidence="8">
    <location>
        <position position="93"/>
    </location>
    <ligand>
        <name>S-adenosyl-L-methionine</name>
        <dbReference type="ChEBI" id="CHEBI:59789"/>
    </ligand>
</feature>
<comment type="caution">
    <text evidence="8">Lacks conserved residue(s) required for the propagation of feature annotation.</text>
</comment>
<organism evidence="11 12">
    <name type="scientific">Halohasta litchfieldiae</name>
    <dbReference type="NCBI Taxonomy" id="1073996"/>
    <lineage>
        <taxon>Archaea</taxon>
        <taxon>Methanobacteriati</taxon>
        <taxon>Methanobacteriota</taxon>
        <taxon>Stenosarchaea group</taxon>
        <taxon>Halobacteria</taxon>
        <taxon>Halobacteriales</taxon>
        <taxon>Haloferacaceae</taxon>
        <taxon>Halohasta</taxon>
    </lineage>
</organism>
<dbReference type="GO" id="GO:0016840">
    <property type="term" value="F:carbon-nitrogen lyase activity"/>
    <property type="evidence" value="ECO:0007669"/>
    <property type="project" value="UniProtKB-UniRule"/>
</dbReference>
<sequence length="267" mass="29462">MPVSSELSVDQDSQPDSEGPALPVNELFESLQGEGVLAGVPSIFIRTSGCNLRCWFCDSYHTSWEPTHAWMDLDEVIDRVSEFDANHVVLTGGEPLIHEESIALINRLANRGYHITVETNGTIAPPPGTPIDLASISPKLASSTPTPERPPAGGEEDAVDAEDWQQRHEAGRIDHDELTALIERFPFQLKFVLTGRDDLPEIEDLIADLRAGTETEIADSDVLLMPEGQTRSQLAETRQEVAEVAIESGYRYTPRLHVDLWNDAPET</sequence>
<keyword evidence="5 8" id="KW-0408">Iron</keyword>
<reference evidence="11 12" key="1">
    <citation type="submission" date="2016-10" db="EMBL/GenBank/DDBJ databases">
        <authorList>
            <person name="de Groot N.N."/>
        </authorList>
    </citation>
    <scope>NUCLEOTIDE SEQUENCE [LARGE SCALE GENOMIC DNA]</scope>
    <source>
        <strain evidence="11 12">DSM 22187</strain>
    </source>
</reference>
<comment type="function">
    <text evidence="8">Catalyzes the complex heterocyclic radical-mediated conversion of 6-carboxy-5,6,7,8-tetrahydropterin (CPH4) to 7-carboxy-7-deazaguanine (CDG), a step common to the biosynthetic pathways of all 7-deazapurine-containing compounds.</text>
</comment>
<feature type="binding site" evidence="8">
    <location>
        <begin position="31"/>
        <end position="33"/>
    </location>
    <ligand>
        <name>substrate</name>
    </ligand>
</feature>
<dbReference type="EMBL" id="FNYR01000003">
    <property type="protein sequence ID" value="SEI58143.1"/>
    <property type="molecule type" value="Genomic_DNA"/>
</dbReference>
<keyword evidence="2 8" id="KW-0949">S-adenosyl-L-methionine</keyword>
<accession>A0A1H6RQV1</accession>
<dbReference type="PANTHER" id="PTHR42836">
    <property type="entry name" value="7-CARBOXY-7-DEAZAGUANINE SYNTHASE"/>
    <property type="match status" value="1"/>
</dbReference>
<feature type="domain" description="Radical SAM core" evidence="10">
    <location>
        <begin position="37"/>
        <end position="263"/>
    </location>
</feature>
<feature type="binding site" evidence="8">
    <location>
        <position position="57"/>
    </location>
    <ligand>
        <name>[4Fe-4S] cluster</name>
        <dbReference type="ChEBI" id="CHEBI:49883"/>
        <note>4Fe-4S-S-AdoMet</note>
    </ligand>
</feature>
<dbReference type="UniPathway" id="UPA00391"/>
<dbReference type="InterPro" id="IPR013785">
    <property type="entry name" value="Aldolase_TIM"/>
</dbReference>
<evidence type="ECO:0000259" key="10">
    <source>
        <dbReference type="PROSITE" id="PS51918"/>
    </source>
</evidence>
<evidence type="ECO:0000256" key="1">
    <source>
        <dbReference type="ARBA" id="ARBA00022485"/>
    </source>
</evidence>
<comment type="cofactor">
    <cofactor evidence="8">
        <name>S-adenosyl-L-methionine</name>
        <dbReference type="ChEBI" id="CHEBI:59789"/>
    </cofactor>
    <text evidence="8">Binds 1 S-adenosyl-L-methionine per subunit.</text>
</comment>
<protein>
    <recommendedName>
        <fullName evidence="8">7-carboxy-7-deazaguanine synthase</fullName>
        <shortName evidence="8">CDG synthase</shortName>
        <ecNumber evidence="8">4.3.99.3</ecNumber>
    </recommendedName>
    <alternativeName>
        <fullName evidence="8">Archaeosine biosynthesis protein QueE</fullName>
    </alternativeName>
</protein>
<dbReference type="EC" id="4.3.99.3" evidence="8"/>
<feature type="binding site" evidence="8">
    <location>
        <position position="59"/>
    </location>
    <ligand>
        <name>Mg(2+)</name>
        <dbReference type="ChEBI" id="CHEBI:18420"/>
    </ligand>
</feature>
<keyword evidence="6 8" id="KW-0411">Iron-sulfur</keyword>
<comment type="similarity">
    <text evidence="8">Belongs to the radical SAM superfamily. 7-carboxy-7-deazaguanine synthase family.</text>
</comment>
<evidence type="ECO:0000256" key="3">
    <source>
        <dbReference type="ARBA" id="ARBA00022723"/>
    </source>
</evidence>
<dbReference type="AlphaFoldDB" id="A0A1H6RQV1"/>
<dbReference type="HAMAP" id="MF_00917">
    <property type="entry name" value="QueE"/>
    <property type="match status" value="1"/>
</dbReference>
<dbReference type="GO" id="GO:0000287">
    <property type="term" value="F:magnesium ion binding"/>
    <property type="evidence" value="ECO:0007669"/>
    <property type="project" value="UniProtKB-UniRule"/>
</dbReference>
<feature type="compositionally biased region" description="Polar residues" evidence="9">
    <location>
        <begin position="1"/>
        <end position="16"/>
    </location>
</feature>
<dbReference type="STRING" id="1073996.SAMN05444271_10344"/>
<gene>
    <name evidence="8" type="primary">queE</name>
    <name evidence="11" type="ORF">SAMN05444271_10344</name>
</gene>
<evidence type="ECO:0000256" key="4">
    <source>
        <dbReference type="ARBA" id="ARBA00022842"/>
    </source>
</evidence>
<keyword evidence="1 8" id="KW-0004">4Fe-4S</keyword>
<dbReference type="Proteomes" id="UP000198888">
    <property type="component" value="Unassembled WGS sequence"/>
</dbReference>
<comment type="cofactor">
    <cofactor evidence="8">
        <name>[4Fe-4S] cluster</name>
        <dbReference type="ChEBI" id="CHEBI:49883"/>
    </cofactor>
    <text evidence="8">Binds 1 [4Fe-4S] cluster. The cluster is coordinated with 3 cysteines and an exchangeable S-adenosyl-L-methionine.</text>
</comment>
<dbReference type="PIRSF" id="PIRSF000370">
    <property type="entry name" value="QueE"/>
    <property type="match status" value="1"/>
</dbReference>
<keyword evidence="7 8" id="KW-0456">Lyase</keyword>
<feature type="binding site" evidence="8">
    <location>
        <position position="50"/>
    </location>
    <ligand>
        <name>[4Fe-4S] cluster</name>
        <dbReference type="ChEBI" id="CHEBI:49883"/>
        <note>4Fe-4S-S-AdoMet</note>
    </ligand>
</feature>
<evidence type="ECO:0000256" key="2">
    <source>
        <dbReference type="ARBA" id="ARBA00022691"/>
    </source>
</evidence>
<keyword evidence="3 8" id="KW-0479">Metal-binding</keyword>
<dbReference type="CDD" id="cd01335">
    <property type="entry name" value="Radical_SAM"/>
    <property type="match status" value="1"/>
</dbReference>
<evidence type="ECO:0000256" key="9">
    <source>
        <dbReference type="SAM" id="MobiDB-lite"/>
    </source>
</evidence>
<dbReference type="PROSITE" id="PS51918">
    <property type="entry name" value="RADICAL_SAM"/>
    <property type="match status" value="1"/>
</dbReference>
<dbReference type="KEGG" id="hae:halTADL_2522"/>